<evidence type="ECO:0000256" key="2">
    <source>
        <dbReference type="ARBA" id="ARBA00010617"/>
    </source>
</evidence>
<evidence type="ECO:0000256" key="8">
    <source>
        <dbReference type="PIRSR" id="PIRSR602401-1"/>
    </source>
</evidence>
<dbReference type="InterPro" id="IPR050476">
    <property type="entry name" value="Insect_CytP450_Detox"/>
</dbReference>
<comment type="caution">
    <text evidence="10">The sequence shown here is derived from an EMBL/GenBank/DDBJ whole genome shotgun (WGS) entry which is preliminary data.</text>
</comment>
<dbReference type="PRINTS" id="PR00463">
    <property type="entry name" value="EP450I"/>
</dbReference>
<feature type="binding site" description="axial binding residue" evidence="8">
    <location>
        <position position="478"/>
    </location>
    <ligand>
        <name>heme</name>
        <dbReference type="ChEBI" id="CHEBI:30413"/>
    </ligand>
    <ligandPart>
        <name>Fe</name>
        <dbReference type="ChEBI" id="CHEBI:18248"/>
    </ligandPart>
</feature>
<dbReference type="Gene3D" id="1.10.630.10">
    <property type="entry name" value="Cytochrome P450"/>
    <property type="match status" value="1"/>
</dbReference>
<dbReference type="SUPFAM" id="SSF48264">
    <property type="entry name" value="Cytochrome P450"/>
    <property type="match status" value="1"/>
</dbReference>
<comment type="cofactor">
    <cofactor evidence="1 8">
        <name>heme</name>
        <dbReference type="ChEBI" id="CHEBI:30413"/>
    </cofactor>
</comment>
<sequence>MLWLLVAPELWASILLGVSAVYFYLWNRQQYFKRRGIPTPPVDSIFSGNLKTLHDGRMPHTKNVQEWAKTYGDLMGYYEGSMKVILTSRLDVIRDVYVDKFEKFHGRKSINPFPFNPDTDQRASVFISRGLRWKRLRAMFEPSFNQKMTRVHQTVFRDSNNHVMVWLEKNCHQPIDFHVFTLEWISDIIERLCVGKPVSTFGNGPSEVSRLIDLFFHPPSYWENPLFRLYMSTHEFSDYTQYFHKFLSMLIRNPLYKIESRMARLIKEKRRNRKPGDAAGDILDLFVDYRAPDEELKELRLLNQKAEAKFQTQIRKVLTEEEILSMSTMTILAAVETTHTTLKQFFYSLAAHPKCQERLQQEIDAFIQSRQDINLDTVNTMEYLDWCLKENQRLHPVAVAAISRECMEDCKVGNDGLIVEKGVHVYANYYQIHRDPQYWGEDAEMFDPERWNPLNKRLPENLFEVYAPFGQNGAPRVCPGRHFGTAEVKLAAVELLRKYSLNLAETPKTEHGILVYSLDSIMMRVKKRPEPAVISKKVTVEEAKPVIMSPSPPVIDDTLAHLKKAAEFGRHTRFEIDSRIATSVG</sequence>
<keyword evidence="11" id="KW-1185">Reference proteome</keyword>
<organism evidence="10 11">
    <name type="scientific">Mesorhabditis spiculigera</name>
    <dbReference type="NCBI Taxonomy" id="96644"/>
    <lineage>
        <taxon>Eukaryota</taxon>
        <taxon>Metazoa</taxon>
        <taxon>Ecdysozoa</taxon>
        <taxon>Nematoda</taxon>
        <taxon>Chromadorea</taxon>
        <taxon>Rhabditida</taxon>
        <taxon>Rhabditina</taxon>
        <taxon>Rhabditomorpha</taxon>
        <taxon>Rhabditoidea</taxon>
        <taxon>Rhabditidae</taxon>
        <taxon>Mesorhabditinae</taxon>
        <taxon>Mesorhabditis</taxon>
    </lineage>
</organism>
<dbReference type="InterPro" id="IPR036396">
    <property type="entry name" value="Cyt_P450_sf"/>
</dbReference>
<dbReference type="InterPro" id="IPR002401">
    <property type="entry name" value="Cyt_P450_E_grp-I"/>
</dbReference>
<dbReference type="EMBL" id="CATQJA010002665">
    <property type="protein sequence ID" value="CAJ0583717.1"/>
    <property type="molecule type" value="Genomic_DNA"/>
</dbReference>
<keyword evidence="3 8" id="KW-0349">Heme</keyword>
<dbReference type="GO" id="GO:0004497">
    <property type="term" value="F:monooxygenase activity"/>
    <property type="evidence" value="ECO:0007669"/>
    <property type="project" value="UniProtKB-KW"/>
</dbReference>
<dbReference type="GO" id="GO:0016705">
    <property type="term" value="F:oxidoreductase activity, acting on paired donors, with incorporation or reduction of molecular oxygen"/>
    <property type="evidence" value="ECO:0007669"/>
    <property type="project" value="InterPro"/>
</dbReference>
<evidence type="ECO:0000313" key="10">
    <source>
        <dbReference type="EMBL" id="CAJ0583717.1"/>
    </source>
</evidence>
<feature type="transmembrane region" description="Helical" evidence="9">
    <location>
        <begin position="6"/>
        <end position="25"/>
    </location>
</feature>
<evidence type="ECO:0000256" key="7">
    <source>
        <dbReference type="ARBA" id="ARBA00023033"/>
    </source>
</evidence>
<evidence type="ECO:0000256" key="1">
    <source>
        <dbReference type="ARBA" id="ARBA00001971"/>
    </source>
</evidence>
<dbReference type="GO" id="GO:0020037">
    <property type="term" value="F:heme binding"/>
    <property type="evidence" value="ECO:0007669"/>
    <property type="project" value="InterPro"/>
</dbReference>
<keyword evidence="9" id="KW-0472">Membrane</keyword>
<comment type="similarity">
    <text evidence="2">Belongs to the cytochrome P450 family.</text>
</comment>
<name>A0AA36DA81_9BILA</name>
<reference evidence="10" key="1">
    <citation type="submission" date="2023-06" db="EMBL/GenBank/DDBJ databases">
        <authorList>
            <person name="Delattre M."/>
        </authorList>
    </citation>
    <scope>NUCLEOTIDE SEQUENCE</scope>
    <source>
        <strain evidence="10">AF72</strain>
    </source>
</reference>
<dbReference type="GO" id="GO:0005506">
    <property type="term" value="F:iron ion binding"/>
    <property type="evidence" value="ECO:0007669"/>
    <property type="project" value="InterPro"/>
</dbReference>
<evidence type="ECO:0000256" key="4">
    <source>
        <dbReference type="ARBA" id="ARBA00022723"/>
    </source>
</evidence>
<evidence type="ECO:0008006" key="12">
    <source>
        <dbReference type="Google" id="ProtNLM"/>
    </source>
</evidence>
<evidence type="ECO:0000256" key="3">
    <source>
        <dbReference type="ARBA" id="ARBA00022617"/>
    </source>
</evidence>
<evidence type="ECO:0000256" key="5">
    <source>
        <dbReference type="ARBA" id="ARBA00023002"/>
    </source>
</evidence>
<evidence type="ECO:0000256" key="9">
    <source>
        <dbReference type="SAM" id="Phobius"/>
    </source>
</evidence>
<keyword evidence="6 8" id="KW-0408">Iron</keyword>
<dbReference type="Pfam" id="PF00067">
    <property type="entry name" value="p450"/>
    <property type="match status" value="1"/>
</dbReference>
<feature type="non-terminal residue" evidence="10">
    <location>
        <position position="1"/>
    </location>
</feature>
<keyword evidence="5" id="KW-0560">Oxidoreductase</keyword>
<accession>A0AA36DA81</accession>
<keyword evidence="4 8" id="KW-0479">Metal-binding</keyword>
<dbReference type="PANTHER" id="PTHR24292:SF102">
    <property type="entry name" value="CYTOCHROME P450 FAMILY-RELATED"/>
    <property type="match status" value="1"/>
</dbReference>
<keyword evidence="9" id="KW-1133">Transmembrane helix</keyword>
<proteinExistence type="inferred from homology"/>
<keyword evidence="9" id="KW-0812">Transmembrane</keyword>
<dbReference type="InterPro" id="IPR001128">
    <property type="entry name" value="Cyt_P450"/>
</dbReference>
<evidence type="ECO:0000256" key="6">
    <source>
        <dbReference type="ARBA" id="ARBA00023004"/>
    </source>
</evidence>
<keyword evidence="7" id="KW-0503">Monooxygenase</keyword>
<dbReference type="PANTHER" id="PTHR24292">
    <property type="entry name" value="CYTOCHROME P450"/>
    <property type="match status" value="1"/>
</dbReference>
<protein>
    <recommendedName>
        <fullName evidence="12">Cytochrome P450</fullName>
    </recommendedName>
</protein>
<dbReference type="AlphaFoldDB" id="A0AA36DA81"/>
<evidence type="ECO:0000313" key="11">
    <source>
        <dbReference type="Proteomes" id="UP001177023"/>
    </source>
</evidence>
<dbReference type="Proteomes" id="UP001177023">
    <property type="component" value="Unassembled WGS sequence"/>
</dbReference>
<gene>
    <name evidence="10" type="ORF">MSPICULIGERA_LOCUS21787</name>
</gene>